<dbReference type="InterPro" id="IPR036157">
    <property type="entry name" value="dUTPase-like_sf"/>
</dbReference>
<dbReference type="GO" id="GO:0006508">
    <property type="term" value="P:proteolysis"/>
    <property type="evidence" value="ECO:0007669"/>
    <property type="project" value="UniProtKB-KW"/>
</dbReference>
<protein>
    <submittedName>
        <fullName evidence="5">POK9 protein</fullName>
    </submittedName>
</protein>
<dbReference type="PANTHER" id="PTHR19422">
    <property type="entry name" value="GAG RETROVIRAL POLYPROTEIN"/>
    <property type="match status" value="1"/>
</dbReference>
<evidence type="ECO:0000256" key="2">
    <source>
        <dbReference type="ARBA" id="ARBA00022750"/>
    </source>
</evidence>
<dbReference type="AlphaFoldDB" id="A0A7L2GK57"/>
<dbReference type="SUPFAM" id="SSF50630">
    <property type="entry name" value="Acid proteases"/>
    <property type="match status" value="1"/>
</dbReference>
<dbReference type="InterPro" id="IPR033704">
    <property type="entry name" value="dUTPase_trimeric"/>
</dbReference>
<keyword evidence="3" id="KW-0378">Hydrolase</keyword>
<gene>
    <name evidence="5" type="primary">Ervk9_1</name>
    <name evidence="5" type="ORF">NYCGRA_R11577</name>
</gene>
<evidence type="ECO:0000256" key="1">
    <source>
        <dbReference type="ARBA" id="ARBA00022670"/>
    </source>
</evidence>
<name>A0A7L2GK57_NYCGR</name>
<evidence type="ECO:0000259" key="4">
    <source>
        <dbReference type="PROSITE" id="PS50175"/>
    </source>
</evidence>
<dbReference type="InterPro" id="IPR001969">
    <property type="entry name" value="Aspartic_peptidase_AS"/>
</dbReference>
<keyword evidence="6" id="KW-1185">Reference proteome</keyword>
<feature type="non-terminal residue" evidence="5">
    <location>
        <position position="154"/>
    </location>
</feature>
<dbReference type="InterPro" id="IPR029054">
    <property type="entry name" value="dUTPase-like"/>
</dbReference>
<evidence type="ECO:0000313" key="6">
    <source>
        <dbReference type="Proteomes" id="UP000567826"/>
    </source>
</evidence>
<dbReference type="SUPFAM" id="SSF51283">
    <property type="entry name" value="dUTPase-like"/>
    <property type="match status" value="1"/>
</dbReference>
<evidence type="ECO:0000256" key="3">
    <source>
        <dbReference type="ARBA" id="ARBA00022801"/>
    </source>
</evidence>
<feature type="domain" description="Peptidase A2" evidence="4">
    <location>
        <begin position="140"/>
        <end position="154"/>
    </location>
</feature>
<dbReference type="PANTHER" id="PTHR19422:SF123">
    <property type="entry name" value="RT1 CLASS I, LOCUS CE15"/>
    <property type="match status" value="1"/>
</dbReference>
<dbReference type="Gene3D" id="2.70.40.10">
    <property type="match status" value="1"/>
</dbReference>
<dbReference type="Proteomes" id="UP000567826">
    <property type="component" value="Unassembled WGS sequence"/>
</dbReference>
<dbReference type="CDD" id="cd07557">
    <property type="entry name" value="trimeric_dUTPase"/>
    <property type="match status" value="1"/>
</dbReference>
<proteinExistence type="predicted"/>
<dbReference type="PROSITE" id="PS00141">
    <property type="entry name" value="ASP_PROTEASE"/>
    <property type="match status" value="1"/>
</dbReference>
<dbReference type="EMBL" id="VWYG01016211">
    <property type="protein sequence ID" value="NXQ87403.1"/>
    <property type="molecule type" value="Genomic_DNA"/>
</dbReference>
<sequence length="154" mass="16034">SAGLDLAAAATITFTDSTVQRIPTGVWGPLGHGHSALLLGRSSTTLMGLFVLPGVIDADFKGEIQIMAWTPSPPCVVQQGTRVAQLILFKAINVGTSTKERGSAGFGSSGPPQVFWATPVTSQRPYCKCMLTCQGENVELTGLLDTGADVTVIS</sequence>
<feature type="non-terminal residue" evidence="5">
    <location>
        <position position="1"/>
    </location>
</feature>
<dbReference type="InterPro" id="IPR021109">
    <property type="entry name" value="Peptidase_aspartic_dom_sf"/>
</dbReference>
<keyword evidence="1" id="KW-0645">Protease</keyword>
<organism evidence="5 6">
    <name type="scientific">Nyctibius grandis</name>
    <name type="common">Great potoo</name>
    <dbReference type="NCBI Taxonomy" id="48427"/>
    <lineage>
        <taxon>Eukaryota</taxon>
        <taxon>Metazoa</taxon>
        <taxon>Chordata</taxon>
        <taxon>Craniata</taxon>
        <taxon>Vertebrata</taxon>
        <taxon>Euteleostomi</taxon>
        <taxon>Archelosauria</taxon>
        <taxon>Archosauria</taxon>
        <taxon>Dinosauria</taxon>
        <taxon>Saurischia</taxon>
        <taxon>Theropoda</taxon>
        <taxon>Coelurosauria</taxon>
        <taxon>Aves</taxon>
        <taxon>Neognathae</taxon>
        <taxon>Neoaves</taxon>
        <taxon>Strisores</taxon>
        <taxon>Caprimulgiformes</taxon>
        <taxon>Nyctibiidae</taxon>
        <taxon>Nyctibius</taxon>
    </lineage>
</organism>
<dbReference type="GO" id="GO:0004190">
    <property type="term" value="F:aspartic-type endopeptidase activity"/>
    <property type="evidence" value="ECO:0007669"/>
    <property type="project" value="UniProtKB-KW"/>
</dbReference>
<accession>A0A7L2GK57</accession>
<dbReference type="Gene3D" id="2.40.70.10">
    <property type="entry name" value="Acid Proteases"/>
    <property type="match status" value="1"/>
</dbReference>
<dbReference type="OrthoDB" id="9900537at2759"/>
<evidence type="ECO:0000313" key="5">
    <source>
        <dbReference type="EMBL" id="NXQ87403.1"/>
    </source>
</evidence>
<reference evidence="5 6" key="1">
    <citation type="submission" date="2019-09" db="EMBL/GenBank/DDBJ databases">
        <title>Bird 10,000 Genomes (B10K) Project - Family phase.</title>
        <authorList>
            <person name="Zhang G."/>
        </authorList>
    </citation>
    <scope>NUCLEOTIDE SEQUENCE [LARGE SCALE GENOMIC DNA]</scope>
    <source>
        <strain evidence="5">B10K-DU-001-56</strain>
        <tissue evidence="5">Muscle</tissue>
    </source>
</reference>
<dbReference type="InterPro" id="IPR001995">
    <property type="entry name" value="Peptidase_A2_cat"/>
</dbReference>
<dbReference type="PROSITE" id="PS50175">
    <property type="entry name" value="ASP_PROT_RETROV"/>
    <property type="match status" value="1"/>
</dbReference>
<keyword evidence="2" id="KW-0064">Aspartyl protease</keyword>
<comment type="caution">
    <text evidence="5">The sequence shown here is derived from an EMBL/GenBank/DDBJ whole genome shotgun (WGS) entry which is preliminary data.</text>
</comment>
<dbReference type="InterPro" id="IPR051592">
    <property type="entry name" value="HERV-K_Pro_peptidase_A2"/>
</dbReference>
<dbReference type="Pfam" id="PF00692">
    <property type="entry name" value="dUTPase"/>
    <property type="match status" value="1"/>
</dbReference>